<dbReference type="EMBL" id="OW152842">
    <property type="protein sequence ID" value="CAH2064763.1"/>
    <property type="molecule type" value="Genomic_DNA"/>
</dbReference>
<proteinExistence type="predicted"/>
<accession>A0ABN8IV04</accession>
<dbReference type="Proteomes" id="UP000837857">
    <property type="component" value="Chromosome 30"/>
</dbReference>
<sequence>MEFWRDGGATVMNSIGKKMDSMLKGSGMITSENQIYCFLRHSLEKQIITGLMNGRRAQGRAPTRWADAVKNAVGGSMQRAVHTAYDRTQWRRTSCGHDPQH</sequence>
<keyword evidence="2" id="KW-1185">Reference proteome</keyword>
<evidence type="ECO:0000313" key="2">
    <source>
        <dbReference type="Proteomes" id="UP000837857"/>
    </source>
</evidence>
<organism evidence="1 2">
    <name type="scientific">Iphiclides podalirius</name>
    <name type="common">scarce swallowtail</name>
    <dbReference type="NCBI Taxonomy" id="110791"/>
    <lineage>
        <taxon>Eukaryota</taxon>
        <taxon>Metazoa</taxon>
        <taxon>Ecdysozoa</taxon>
        <taxon>Arthropoda</taxon>
        <taxon>Hexapoda</taxon>
        <taxon>Insecta</taxon>
        <taxon>Pterygota</taxon>
        <taxon>Neoptera</taxon>
        <taxon>Endopterygota</taxon>
        <taxon>Lepidoptera</taxon>
        <taxon>Glossata</taxon>
        <taxon>Ditrysia</taxon>
        <taxon>Papilionoidea</taxon>
        <taxon>Papilionidae</taxon>
        <taxon>Papilioninae</taxon>
        <taxon>Iphiclides</taxon>
    </lineage>
</organism>
<feature type="non-terminal residue" evidence="1">
    <location>
        <position position="1"/>
    </location>
</feature>
<protein>
    <recommendedName>
        <fullName evidence="3">Reverse transcriptase</fullName>
    </recommendedName>
</protein>
<reference evidence="1" key="1">
    <citation type="submission" date="2022-03" db="EMBL/GenBank/DDBJ databases">
        <authorList>
            <person name="Martin H S."/>
        </authorList>
    </citation>
    <scope>NUCLEOTIDE SEQUENCE</scope>
</reference>
<name>A0ABN8IV04_9NEOP</name>
<gene>
    <name evidence="1" type="ORF">IPOD504_LOCUS12887</name>
</gene>
<evidence type="ECO:0000313" key="1">
    <source>
        <dbReference type="EMBL" id="CAH2064763.1"/>
    </source>
</evidence>
<evidence type="ECO:0008006" key="3">
    <source>
        <dbReference type="Google" id="ProtNLM"/>
    </source>
</evidence>